<dbReference type="KEGG" id="uth:DKZ56_11335"/>
<dbReference type="Proteomes" id="UP000291151">
    <property type="component" value="Chromosome"/>
</dbReference>
<dbReference type="RefSeq" id="WP_208650092.1">
    <property type="nucleotide sequence ID" value="NZ_CP036528.1"/>
</dbReference>
<evidence type="ECO:0000313" key="3">
    <source>
        <dbReference type="Proteomes" id="UP000291151"/>
    </source>
</evidence>
<evidence type="ECO:0000313" key="2">
    <source>
        <dbReference type="EMBL" id="QBK26401.1"/>
    </source>
</evidence>
<dbReference type="AlphaFoldDB" id="A0A4P6UVS0"/>
<keyword evidence="1" id="KW-1133">Transmembrane helix</keyword>
<organism evidence="2 3">
    <name type="scientific">Ureibacillus thermophilus</name>
    <dbReference type="NCBI Taxonomy" id="367743"/>
    <lineage>
        <taxon>Bacteria</taxon>
        <taxon>Bacillati</taxon>
        <taxon>Bacillota</taxon>
        <taxon>Bacilli</taxon>
        <taxon>Bacillales</taxon>
        <taxon>Caryophanaceae</taxon>
        <taxon>Ureibacillus</taxon>
    </lineage>
</organism>
<reference evidence="2 3" key="1">
    <citation type="submission" date="2019-02" db="EMBL/GenBank/DDBJ databases">
        <title>Ureibacillus thermophilus.</title>
        <authorList>
            <person name="Sunny J.S."/>
            <person name="Natarajan A."/>
            <person name="Saleena L.M."/>
        </authorList>
    </citation>
    <scope>NUCLEOTIDE SEQUENCE [LARGE SCALE GENOMIC DNA]</scope>
    <source>
        <strain evidence="2 3">LM102</strain>
    </source>
</reference>
<proteinExistence type="predicted"/>
<protein>
    <submittedName>
        <fullName evidence="2">Uncharacterized protein</fullName>
    </submittedName>
</protein>
<keyword evidence="1" id="KW-0812">Transmembrane</keyword>
<keyword evidence="3" id="KW-1185">Reference proteome</keyword>
<feature type="transmembrane region" description="Helical" evidence="1">
    <location>
        <begin position="51"/>
        <end position="68"/>
    </location>
</feature>
<sequence>MSFLKKRRRSYNPWLLPPWLRKVRFYAKHICIPITVFQAIHLVFVPTTGDVLLLFIFLLISWMLWTNII</sequence>
<accession>A0A4P6UVS0</accession>
<evidence type="ECO:0000256" key="1">
    <source>
        <dbReference type="SAM" id="Phobius"/>
    </source>
</evidence>
<name>A0A4P6UVS0_9BACL</name>
<dbReference type="EMBL" id="CP036528">
    <property type="protein sequence ID" value="QBK26401.1"/>
    <property type="molecule type" value="Genomic_DNA"/>
</dbReference>
<keyword evidence="1" id="KW-0472">Membrane</keyword>
<gene>
    <name evidence="2" type="ORF">DKZ56_11335</name>
</gene>